<evidence type="ECO:0000256" key="2">
    <source>
        <dbReference type="ARBA" id="ARBA00013064"/>
    </source>
</evidence>
<reference evidence="8" key="2">
    <citation type="submission" date="2021-01" db="EMBL/GenBank/DDBJ databases">
        <authorList>
            <person name="Schikora-Tamarit M.A."/>
        </authorList>
    </citation>
    <scope>NUCLEOTIDE SEQUENCE</scope>
    <source>
        <strain evidence="8">CBS6075</strain>
    </source>
</reference>
<dbReference type="PANTHER" id="PTHR10159:SF519">
    <property type="entry name" value="DUAL SPECIFICITY PROTEIN PHOSPHATASE MPK3"/>
    <property type="match status" value="1"/>
</dbReference>
<feature type="region of interest" description="Disordered" evidence="5">
    <location>
        <begin position="446"/>
        <end position="491"/>
    </location>
</feature>
<dbReference type="EMBL" id="JAEUBE010000183">
    <property type="protein sequence ID" value="KAH3667286.1"/>
    <property type="molecule type" value="Genomic_DNA"/>
</dbReference>
<sequence length="668" mass="73805">MGFQFGFESDTEEPQTVGNPLDAVQETVRPQTYTLEHFLGRLVGTRISFEQIEFPKRLYRREFFDVRHQLMGEDGDSEELQVLVGTTAEDVRNGVYEGGLKSWECCYDLMHRLQETDVSVFRTFVELGCGTALPSCLVLQTILHQNLHGVDLVLTDFNYEVLRLVSVPNLFLTWCLTVLDAQELERLQTRADVEGNVRPDEIDVTEQLVARFKEQLDSQQIGVSFVSGSWGRGFATQLDRLVTAPTLAVSSETIYSPQHLPVVAQLITDLTRTSSCRSLVAAKDIYFGVGGSVTEFLRCLDNSPVNYSVEKINAGVQRSLILSSSLCLCFQNKAWQFLMAKIDDPPQDSCSLQQPFSGNNSQRRPKNLKNLQLDLSKNQTKYPVPLTYSANGSRQILSHSPASPRSPRLYRTPSLNAVLMSTANSPTQQSTANARGRSLTLTINSTATQPPRAATSAQHSLESANSLQFASSTSGTSGTSGSSTGSSGCLGSSNVSGPHGYNTGSVQNAYPQGPVCVLDPNLYLYSEPSITQLIDFDVIINVAQEITDYTTQMTNKISISGQTIQYYYIPWTHTSKLVADFPKLTQIIDDALAQNKRVLIHCQCGVSRSASLILAYMMKSKKIGYNEAYNLLKQRAPLISPNFALIYEVMEWGRHLGYSPPASPSNDI</sequence>
<dbReference type="PROSITE" id="PS00383">
    <property type="entry name" value="TYR_PHOSPHATASE_1"/>
    <property type="match status" value="1"/>
</dbReference>
<dbReference type="InterPro" id="IPR029021">
    <property type="entry name" value="Prot-tyrosine_phosphatase-like"/>
</dbReference>
<accession>A0A9P8P8W9</accession>
<dbReference type="SMART" id="SM00195">
    <property type="entry name" value="DSPc"/>
    <property type="match status" value="1"/>
</dbReference>
<evidence type="ECO:0000256" key="1">
    <source>
        <dbReference type="ARBA" id="ARBA00008601"/>
    </source>
</evidence>
<organism evidence="8 9">
    <name type="scientific">Ogataea philodendri</name>
    <dbReference type="NCBI Taxonomy" id="1378263"/>
    <lineage>
        <taxon>Eukaryota</taxon>
        <taxon>Fungi</taxon>
        <taxon>Dikarya</taxon>
        <taxon>Ascomycota</taxon>
        <taxon>Saccharomycotina</taxon>
        <taxon>Pichiomycetes</taxon>
        <taxon>Pichiales</taxon>
        <taxon>Pichiaceae</taxon>
        <taxon>Ogataea</taxon>
    </lineage>
</organism>
<evidence type="ECO:0000259" key="7">
    <source>
        <dbReference type="PROSITE" id="PS50056"/>
    </source>
</evidence>
<dbReference type="GO" id="GO:0005634">
    <property type="term" value="C:nucleus"/>
    <property type="evidence" value="ECO:0007669"/>
    <property type="project" value="TreeGrafter"/>
</dbReference>
<feature type="domain" description="Tyrosine specific protein phosphatases" evidence="7">
    <location>
        <begin position="579"/>
        <end position="637"/>
    </location>
</feature>
<comment type="caution">
    <text evidence="8">The sequence shown here is derived from an EMBL/GenBank/DDBJ whole genome shotgun (WGS) entry which is preliminary data.</text>
</comment>
<feature type="compositionally biased region" description="Low complexity" evidence="5">
    <location>
        <begin position="471"/>
        <end position="491"/>
    </location>
</feature>
<protein>
    <recommendedName>
        <fullName evidence="2">protein-tyrosine-phosphatase</fullName>
        <ecNumber evidence="2">3.1.3.48</ecNumber>
    </recommendedName>
</protein>
<dbReference type="InterPro" id="IPR000340">
    <property type="entry name" value="Dual-sp_phosphatase_cat-dom"/>
</dbReference>
<dbReference type="PANTHER" id="PTHR10159">
    <property type="entry name" value="DUAL SPECIFICITY PROTEIN PHOSPHATASE"/>
    <property type="match status" value="1"/>
</dbReference>
<dbReference type="Pfam" id="PF00782">
    <property type="entry name" value="DSPc"/>
    <property type="match status" value="1"/>
</dbReference>
<keyword evidence="9" id="KW-1185">Reference proteome</keyword>
<gene>
    <name evidence="8" type="ORF">OGAPHI_002935</name>
</gene>
<evidence type="ECO:0000256" key="3">
    <source>
        <dbReference type="ARBA" id="ARBA00022801"/>
    </source>
</evidence>
<feature type="compositionally biased region" description="Polar residues" evidence="5">
    <location>
        <begin position="446"/>
        <end position="470"/>
    </location>
</feature>
<dbReference type="PROSITE" id="PS50056">
    <property type="entry name" value="TYR_PHOSPHATASE_2"/>
    <property type="match status" value="1"/>
</dbReference>
<dbReference type="InterPro" id="IPR000387">
    <property type="entry name" value="Tyr_Pase_dom"/>
</dbReference>
<keyword evidence="3" id="KW-0378">Hydrolase</keyword>
<dbReference type="RefSeq" id="XP_046062098.1">
    <property type="nucleotide sequence ID" value="XM_046203859.1"/>
</dbReference>
<dbReference type="GO" id="GO:0033550">
    <property type="term" value="F:MAP kinase tyrosine phosphatase activity"/>
    <property type="evidence" value="ECO:0007669"/>
    <property type="project" value="TreeGrafter"/>
</dbReference>
<dbReference type="Gene3D" id="3.90.190.10">
    <property type="entry name" value="Protein tyrosine phosphatase superfamily"/>
    <property type="match status" value="1"/>
</dbReference>
<dbReference type="OrthoDB" id="1723750at2759"/>
<dbReference type="Gene3D" id="3.40.50.150">
    <property type="entry name" value="Vaccinia Virus protein VP39"/>
    <property type="match status" value="1"/>
</dbReference>
<dbReference type="InterPro" id="IPR016130">
    <property type="entry name" value="Tyr_Pase_AS"/>
</dbReference>
<keyword evidence="4" id="KW-0904">Protein phosphatase</keyword>
<proteinExistence type="inferred from homology"/>
<feature type="region of interest" description="Disordered" evidence="5">
    <location>
        <begin position="1"/>
        <end position="23"/>
    </location>
</feature>
<dbReference type="AlphaFoldDB" id="A0A9P8P8W9"/>
<dbReference type="PROSITE" id="PS50054">
    <property type="entry name" value="TYR_PHOSPHATASE_DUAL"/>
    <property type="match status" value="1"/>
</dbReference>
<dbReference type="InterPro" id="IPR029063">
    <property type="entry name" value="SAM-dependent_MTases_sf"/>
</dbReference>
<evidence type="ECO:0000256" key="4">
    <source>
        <dbReference type="ARBA" id="ARBA00022912"/>
    </source>
</evidence>
<dbReference type="GO" id="GO:0005829">
    <property type="term" value="C:cytosol"/>
    <property type="evidence" value="ECO:0007669"/>
    <property type="project" value="TreeGrafter"/>
</dbReference>
<evidence type="ECO:0000256" key="5">
    <source>
        <dbReference type="SAM" id="MobiDB-lite"/>
    </source>
</evidence>
<dbReference type="SUPFAM" id="SSF52799">
    <property type="entry name" value="(Phosphotyrosine protein) phosphatases II"/>
    <property type="match status" value="1"/>
</dbReference>
<dbReference type="GO" id="GO:0008330">
    <property type="term" value="F:protein tyrosine/threonine phosphatase activity"/>
    <property type="evidence" value="ECO:0007669"/>
    <property type="project" value="TreeGrafter"/>
</dbReference>
<dbReference type="CDD" id="cd14521">
    <property type="entry name" value="DSP_fungal_SDP1-like"/>
    <property type="match status" value="1"/>
</dbReference>
<dbReference type="EC" id="3.1.3.48" evidence="2"/>
<evidence type="ECO:0000313" key="8">
    <source>
        <dbReference type="EMBL" id="KAH3667286.1"/>
    </source>
</evidence>
<dbReference type="Proteomes" id="UP000769157">
    <property type="component" value="Unassembled WGS sequence"/>
</dbReference>
<dbReference type="GeneID" id="70234902"/>
<name>A0A9P8P8W9_9ASCO</name>
<dbReference type="InterPro" id="IPR020422">
    <property type="entry name" value="TYR_PHOSPHATASE_DUAL_dom"/>
</dbReference>
<comment type="similarity">
    <text evidence="1">Belongs to the protein-tyrosine phosphatase family. Non-receptor class dual specificity subfamily.</text>
</comment>
<feature type="domain" description="Tyrosine-protein phosphatase" evidence="6">
    <location>
        <begin position="513"/>
        <end position="658"/>
    </location>
</feature>
<reference evidence="8" key="1">
    <citation type="journal article" date="2021" name="Open Biol.">
        <title>Shared evolutionary footprints suggest mitochondrial oxidative damage underlies multiple complex I losses in fungi.</title>
        <authorList>
            <person name="Schikora-Tamarit M.A."/>
            <person name="Marcet-Houben M."/>
            <person name="Nosek J."/>
            <person name="Gabaldon T."/>
        </authorList>
    </citation>
    <scope>NUCLEOTIDE SEQUENCE</scope>
    <source>
        <strain evidence="8">CBS6075</strain>
    </source>
</reference>
<evidence type="ECO:0000259" key="6">
    <source>
        <dbReference type="PROSITE" id="PS50054"/>
    </source>
</evidence>
<dbReference type="GO" id="GO:0017017">
    <property type="term" value="F:MAP kinase tyrosine/serine/threonine phosphatase activity"/>
    <property type="evidence" value="ECO:0007669"/>
    <property type="project" value="TreeGrafter"/>
</dbReference>
<evidence type="ECO:0000313" key="9">
    <source>
        <dbReference type="Proteomes" id="UP000769157"/>
    </source>
</evidence>
<dbReference type="GO" id="GO:0043409">
    <property type="term" value="P:negative regulation of MAPK cascade"/>
    <property type="evidence" value="ECO:0007669"/>
    <property type="project" value="TreeGrafter"/>
</dbReference>